<gene>
    <name evidence="1" type="primary">SUR1_1</name>
    <name evidence="1" type="ORF">CFP56_039066</name>
</gene>
<dbReference type="GO" id="GO:0016829">
    <property type="term" value="F:lyase activity"/>
    <property type="evidence" value="ECO:0007669"/>
    <property type="project" value="UniProtKB-KW"/>
</dbReference>
<keyword evidence="1" id="KW-0456">Lyase</keyword>
<protein>
    <submittedName>
        <fullName evidence="1">S-alkyl-thiohydroximate lyase sur1</fullName>
    </submittedName>
</protein>
<keyword evidence="2" id="KW-1185">Reference proteome</keyword>
<reference evidence="1 2" key="1">
    <citation type="journal article" date="2018" name="Sci. Data">
        <title>The draft genome sequence of cork oak.</title>
        <authorList>
            <person name="Ramos A.M."/>
            <person name="Usie A."/>
            <person name="Barbosa P."/>
            <person name="Barros P.M."/>
            <person name="Capote T."/>
            <person name="Chaves I."/>
            <person name="Simoes F."/>
            <person name="Abreu I."/>
            <person name="Carrasquinho I."/>
            <person name="Faro C."/>
            <person name="Guimaraes J.B."/>
            <person name="Mendonca D."/>
            <person name="Nobrega F."/>
            <person name="Rodrigues L."/>
            <person name="Saibo N.J.M."/>
            <person name="Varela M.C."/>
            <person name="Egas C."/>
            <person name="Matos J."/>
            <person name="Miguel C.M."/>
            <person name="Oliveira M.M."/>
            <person name="Ricardo C.P."/>
            <person name="Goncalves S."/>
        </authorList>
    </citation>
    <scope>NUCLEOTIDE SEQUENCE [LARGE SCALE GENOMIC DNA]</scope>
    <source>
        <strain evidence="2">cv. HL8</strain>
    </source>
</reference>
<dbReference type="Proteomes" id="UP000237347">
    <property type="component" value="Unassembled WGS sequence"/>
</dbReference>
<proteinExistence type="predicted"/>
<sequence>MYNENVPLGHGDPSPFPCFRTAVLAEDAIVDAVRSAKFNSYPPTMVGLLPARSLQRKRVRLNTEH</sequence>
<evidence type="ECO:0000313" key="2">
    <source>
        <dbReference type="Proteomes" id="UP000237347"/>
    </source>
</evidence>
<organism evidence="1 2">
    <name type="scientific">Quercus suber</name>
    <name type="common">Cork oak</name>
    <dbReference type="NCBI Taxonomy" id="58331"/>
    <lineage>
        <taxon>Eukaryota</taxon>
        <taxon>Viridiplantae</taxon>
        <taxon>Streptophyta</taxon>
        <taxon>Embryophyta</taxon>
        <taxon>Tracheophyta</taxon>
        <taxon>Spermatophyta</taxon>
        <taxon>Magnoliopsida</taxon>
        <taxon>eudicotyledons</taxon>
        <taxon>Gunneridae</taxon>
        <taxon>Pentapetalae</taxon>
        <taxon>rosids</taxon>
        <taxon>fabids</taxon>
        <taxon>Fagales</taxon>
        <taxon>Fagaceae</taxon>
        <taxon>Quercus</taxon>
    </lineage>
</organism>
<evidence type="ECO:0000313" key="1">
    <source>
        <dbReference type="EMBL" id="KAK7852432.1"/>
    </source>
</evidence>
<accession>A0AAW0LNK7</accession>
<dbReference type="AlphaFoldDB" id="A0AAW0LNK7"/>
<dbReference type="EMBL" id="PKMF04000076">
    <property type="protein sequence ID" value="KAK7852432.1"/>
    <property type="molecule type" value="Genomic_DNA"/>
</dbReference>
<comment type="caution">
    <text evidence="1">The sequence shown here is derived from an EMBL/GenBank/DDBJ whole genome shotgun (WGS) entry which is preliminary data.</text>
</comment>
<name>A0AAW0LNK7_QUESU</name>